<proteinExistence type="predicted"/>
<reference evidence="3 4" key="1">
    <citation type="journal article" date="2024" name="IMA Fungus">
        <title>Apiospora arundinis, a panoply of carbohydrate-active enzymes and secondary metabolites.</title>
        <authorList>
            <person name="Sorensen T."/>
            <person name="Petersen C."/>
            <person name="Muurmann A.T."/>
            <person name="Christiansen J.V."/>
            <person name="Brundto M.L."/>
            <person name="Overgaard C.K."/>
            <person name="Boysen A.T."/>
            <person name="Wollenberg R.D."/>
            <person name="Larsen T.O."/>
            <person name="Sorensen J.L."/>
            <person name="Nielsen K.L."/>
            <person name="Sondergaard T.E."/>
        </authorList>
    </citation>
    <scope>NUCLEOTIDE SEQUENCE [LARGE SCALE GENOMIC DNA]</scope>
    <source>
        <strain evidence="3 4">AAU 773</strain>
    </source>
</reference>
<keyword evidence="1" id="KW-0812">Transmembrane</keyword>
<feature type="transmembrane region" description="Helical" evidence="1">
    <location>
        <begin position="57"/>
        <end position="79"/>
    </location>
</feature>
<sequence>MGIRDPADTKLGRDITLHDSLTPGHLVAVTILLSVALWNAIEMVPLVFFTFKRFRTLYFWSMCAATLGIMVCTTSQIISTWGPEPFNRTRLIASSISCVGWVPMVTGQSLVLYSRLHLLDVPPRTLKILRFMIIFDGITLHSIGTAFTLEPLITQSRRLEHVYKTFEKVQITAFMAQEFVLSGMYMWKAHEFLGQFKCPLQLSRSRLSPGRTPPRDSVMGLLLGLIIANVVVMLLDVTIIVLEYAGLHEVQLSYKTFAYALKLKIELSILNQLVGFVRRVHQIQTEADISAHIEREWHTTLEQNFATQSHHVRSGVNDHNGGGHSNGEGV</sequence>
<dbReference type="PANTHER" id="PTHR37013">
    <property type="entry name" value="INTEGRAL MEMBRANE PROTEIN (AFU_ORTHOLOGUE AFUA_1G05950)-RELATED"/>
    <property type="match status" value="1"/>
</dbReference>
<dbReference type="Pfam" id="PF24802">
    <property type="entry name" value="DUF7703"/>
    <property type="match status" value="1"/>
</dbReference>
<dbReference type="Proteomes" id="UP001390339">
    <property type="component" value="Unassembled WGS sequence"/>
</dbReference>
<feature type="transmembrane region" description="Helical" evidence="1">
    <location>
        <begin position="91"/>
        <end position="116"/>
    </location>
</feature>
<evidence type="ECO:0000313" key="4">
    <source>
        <dbReference type="Proteomes" id="UP001390339"/>
    </source>
</evidence>
<keyword evidence="1" id="KW-1133">Transmembrane helix</keyword>
<evidence type="ECO:0000256" key="1">
    <source>
        <dbReference type="SAM" id="Phobius"/>
    </source>
</evidence>
<accession>A0ABR2JPH1</accession>
<protein>
    <submittedName>
        <fullName evidence="3">Integral membrane protein</fullName>
    </submittedName>
</protein>
<feature type="domain" description="DUF7703" evidence="2">
    <location>
        <begin position="32"/>
        <end position="278"/>
    </location>
</feature>
<feature type="transmembrane region" description="Helical" evidence="1">
    <location>
        <begin position="221"/>
        <end position="242"/>
    </location>
</feature>
<evidence type="ECO:0000313" key="3">
    <source>
        <dbReference type="EMBL" id="KAK8880323.1"/>
    </source>
</evidence>
<dbReference type="EMBL" id="JAPCWZ010000001">
    <property type="protein sequence ID" value="KAK8880323.1"/>
    <property type="molecule type" value="Genomic_DNA"/>
</dbReference>
<organism evidence="3 4">
    <name type="scientific">Apiospora arundinis</name>
    <dbReference type="NCBI Taxonomy" id="335852"/>
    <lineage>
        <taxon>Eukaryota</taxon>
        <taxon>Fungi</taxon>
        <taxon>Dikarya</taxon>
        <taxon>Ascomycota</taxon>
        <taxon>Pezizomycotina</taxon>
        <taxon>Sordariomycetes</taxon>
        <taxon>Xylariomycetidae</taxon>
        <taxon>Amphisphaeriales</taxon>
        <taxon>Apiosporaceae</taxon>
        <taxon>Apiospora</taxon>
    </lineage>
</organism>
<evidence type="ECO:0000259" key="2">
    <source>
        <dbReference type="Pfam" id="PF24802"/>
    </source>
</evidence>
<keyword evidence="4" id="KW-1185">Reference proteome</keyword>
<gene>
    <name evidence="3" type="ORF">PGQ11_001617</name>
</gene>
<keyword evidence="1" id="KW-0472">Membrane</keyword>
<comment type="caution">
    <text evidence="3">The sequence shown here is derived from an EMBL/GenBank/DDBJ whole genome shotgun (WGS) entry which is preliminary data.</text>
</comment>
<feature type="transmembrane region" description="Helical" evidence="1">
    <location>
        <begin position="128"/>
        <end position="149"/>
    </location>
</feature>
<name>A0ABR2JPH1_9PEZI</name>
<feature type="transmembrane region" description="Helical" evidence="1">
    <location>
        <begin position="26"/>
        <end position="50"/>
    </location>
</feature>
<dbReference type="InterPro" id="IPR056120">
    <property type="entry name" value="DUF7703"/>
</dbReference>